<comment type="similarity">
    <text evidence="1">Belongs to the sigma-70 factor family. ECF subfamily.</text>
</comment>
<gene>
    <name evidence="8" type="ORF">MHIP_08640</name>
</gene>
<evidence type="ECO:0000256" key="3">
    <source>
        <dbReference type="ARBA" id="ARBA00023082"/>
    </source>
</evidence>
<dbReference type="InterPro" id="IPR039425">
    <property type="entry name" value="RNA_pol_sigma-70-like"/>
</dbReference>
<organism evidence="8 9">
    <name type="scientific">Mycolicibacterium hippocampi</name>
    <dbReference type="NCBI Taxonomy" id="659824"/>
    <lineage>
        <taxon>Bacteria</taxon>
        <taxon>Bacillati</taxon>
        <taxon>Actinomycetota</taxon>
        <taxon>Actinomycetes</taxon>
        <taxon>Mycobacteriales</taxon>
        <taxon>Mycobacteriaceae</taxon>
        <taxon>Mycolicibacterium</taxon>
    </lineage>
</organism>
<evidence type="ECO:0000256" key="2">
    <source>
        <dbReference type="ARBA" id="ARBA00023015"/>
    </source>
</evidence>
<dbReference type="GO" id="GO:0006352">
    <property type="term" value="P:DNA-templated transcription initiation"/>
    <property type="evidence" value="ECO:0007669"/>
    <property type="project" value="InterPro"/>
</dbReference>
<dbReference type="SUPFAM" id="SSF88946">
    <property type="entry name" value="Sigma2 domain of RNA polymerase sigma factors"/>
    <property type="match status" value="1"/>
</dbReference>
<keyword evidence="3" id="KW-0731">Sigma factor</keyword>
<dbReference type="NCBIfam" id="TIGR02937">
    <property type="entry name" value="sigma70-ECF"/>
    <property type="match status" value="1"/>
</dbReference>
<dbReference type="GO" id="GO:0003677">
    <property type="term" value="F:DNA binding"/>
    <property type="evidence" value="ECO:0007669"/>
    <property type="project" value="UniProtKB-KW"/>
</dbReference>
<dbReference type="PANTHER" id="PTHR43133:SF59">
    <property type="entry name" value="ECF RNA POLYMERASE SIGMA FACTOR SIGR"/>
    <property type="match status" value="1"/>
</dbReference>
<keyword evidence="9" id="KW-1185">Reference proteome</keyword>
<dbReference type="InterPro" id="IPR013325">
    <property type="entry name" value="RNA_pol_sigma_r2"/>
</dbReference>
<keyword evidence="5" id="KW-0804">Transcription</keyword>
<evidence type="ECO:0000256" key="4">
    <source>
        <dbReference type="ARBA" id="ARBA00023125"/>
    </source>
</evidence>
<dbReference type="Pfam" id="PF08281">
    <property type="entry name" value="Sigma70_r4_2"/>
    <property type="match status" value="1"/>
</dbReference>
<feature type="domain" description="RNA polymerase sigma factor 70 region 4 type 2" evidence="7">
    <location>
        <begin position="166"/>
        <end position="217"/>
    </location>
</feature>
<evidence type="ECO:0000259" key="6">
    <source>
        <dbReference type="Pfam" id="PF04542"/>
    </source>
</evidence>
<reference evidence="8 9" key="1">
    <citation type="journal article" date="2019" name="Emerg. Microbes Infect.">
        <title>Comprehensive subspecies identification of 175 nontuberculous mycobacteria species based on 7547 genomic profiles.</title>
        <authorList>
            <person name="Matsumoto Y."/>
            <person name="Kinjo T."/>
            <person name="Motooka D."/>
            <person name="Nabeya D."/>
            <person name="Jung N."/>
            <person name="Uechi K."/>
            <person name="Horii T."/>
            <person name="Iida T."/>
            <person name="Fujita J."/>
            <person name="Nakamura S."/>
        </authorList>
    </citation>
    <scope>NUCLEOTIDE SEQUENCE [LARGE SCALE GENOMIC DNA]</scope>
    <source>
        <strain evidence="8 9">JCM 30996</strain>
    </source>
</reference>
<dbReference type="InterPro" id="IPR036388">
    <property type="entry name" value="WH-like_DNA-bd_sf"/>
</dbReference>
<dbReference type="PANTHER" id="PTHR43133">
    <property type="entry name" value="RNA POLYMERASE ECF-TYPE SIGMA FACTO"/>
    <property type="match status" value="1"/>
</dbReference>
<dbReference type="InterPro" id="IPR007627">
    <property type="entry name" value="RNA_pol_sigma70_r2"/>
</dbReference>
<keyword evidence="4" id="KW-0238">DNA-binding</keyword>
<evidence type="ECO:0000313" key="8">
    <source>
        <dbReference type="EMBL" id="GFH00381.1"/>
    </source>
</evidence>
<dbReference type="GO" id="GO:0016987">
    <property type="term" value="F:sigma factor activity"/>
    <property type="evidence" value="ECO:0007669"/>
    <property type="project" value="UniProtKB-KW"/>
</dbReference>
<evidence type="ECO:0000259" key="7">
    <source>
        <dbReference type="Pfam" id="PF08281"/>
    </source>
</evidence>
<dbReference type="InterPro" id="IPR014284">
    <property type="entry name" value="RNA_pol_sigma-70_dom"/>
</dbReference>
<dbReference type="InterPro" id="IPR013324">
    <property type="entry name" value="RNA_pol_sigma_r3/r4-like"/>
</dbReference>
<dbReference type="Pfam" id="PF04542">
    <property type="entry name" value="Sigma70_r2"/>
    <property type="match status" value="1"/>
</dbReference>
<name>A0A7I9ZH84_9MYCO</name>
<evidence type="ECO:0000256" key="5">
    <source>
        <dbReference type="ARBA" id="ARBA00023163"/>
    </source>
</evidence>
<protein>
    <submittedName>
        <fullName evidence="8">RNA polymerase sigma factor</fullName>
    </submittedName>
</protein>
<proteinExistence type="inferred from homology"/>
<sequence>MCAALTPRRSAIFVFDVRIPYGTGSEPTVAVMKPVTAEHESLVHYEGGHQCQDLAACFESEVMPLRAELMRAATRLTNGGAGAEDLLQDALLRAFRSYGTFSPGTNARAWMHQILRNTWINNYRASQRRVAEVSMEAVAEQTGDDPDSQGTLSAEQTFIAAQPDPAVRAALAVLNEDFRTVVYLTDIEGYPYAEVAAMMNTPVGTVMSRLHRARRQLRLLLGDGARRRRLIETRQKVDLVEDLRATG</sequence>
<dbReference type="SUPFAM" id="SSF88659">
    <property type="entry name" value="Sigma3 and sigma4 domains of RNA polymerase sigma factors"/>
    <property type="match status" value="1"/>
</dbReference>
<dbReference type="Gene3D" id="1.10.10.10">
    <property type="entry name" value="Winged helix-like DNA-binding domain superfamily/Winged helix DNA-binding domain"/>
    <property type="match status" value="1"/>
</dbReference>
<dbReference type="InterPro" id="IPR013249">
    <property type="entry name" value="RNA_pol_sigma70_r4_t2"/>
</dbReference>
<dbReference type="EMBL" id="BLLB01000002">
    <property type="protein sequence ID" value="GFH00381.1"/>
    <property type="molecule type" value="Genomic_DNA"/>
</dbReference>
<evidence type="ECO:0000313" key="9">
    <source>
        <dbReference type="Proteomes" id="UP000465304"/>
    </source>
</evidence>
<evidence type="ECO:0000256" key="1">
    <source>
        <dbReference type="ARBA" id="ARBA00010641"/>
    </source>
</evidence>
<keyword evidence="2" id="KW-0805">Transcription regulation</keyword>
<accession>A0A7I9ZH84</accession>
<comment type="caution">
    <text evidence="8">The sequence shown here is derived from an EMBL/GenBank/DDBJ whole genome shotgun (WGS) entry which is preliminary data.</text>
</comment>
<dbReference type="AlphaFoldDB" id="A0A7I9ZH84"/>
<dbReference type="CDD" id="cd06171">
    <property type="entry name" value="Sigma70_r4"/>
    <property type="match status" value="1"/>
</dbReference>
<feature type="domain" description="RNA polymerase sigma-70 region 2" evidence="6">
    <location>
        <begin position="66"/>
        <end position="129"/>
    </location>
</feature>
<dbReference type="Gene3D" id="1.10.1740.10">
    <property type="match status" value="1"/>
</dbReference>
<dbReference type="Proteomes" id="UP000465304">
    <property type="component" value="Unassembled WGS sequence"/>
</dbReference>